<comment type="caution">
    <text evidence="1">The sequence shown here is derived from an EMBL/GenBank/DDBJ whole genome shotgun (WGS) entry which is preliminary data.</text>
</comment>
<gene>
    <name evidence="1" type="ORF">PMAYCL1PPCAC_22391</name>
</gene>
<accession>A0AAN5CWW6</accession>
<evidence type="ECO:0000313" key="1">
    <source>
        <dbReference type="EMBL" id="GMR52196.1"/>
    </source>
</evidence>
<dbReference type="Proteomes" id="UP001328107">
    <property type="component" value="Unassembled WGS sequence"/>
</dbReference>
<dbReference type="AlphaFoldDB" id="A0AAN5CWW6"/>
<name>A0AAN5CWW6_9BILA</name>
<reference evidence="2" key="1">
    <citation type="submission" date="2022-10" db="EMBL/GenBank/DDBJ databases">
        <title>Genome assembly of Pristionchus species.</title>
        <authorList>
            <person name="Yoshida K."/>
            <person name="Sommer R.J."/>
        </authorList>
    </citation>
    <scope>NUCLEOTIDE SEQUENCE [LARGE SCALE GENOMIC DNA]</scope>
    <source>
        <strain evidence="2">RS5460</strain>
    </source>
</reference>
<sequence>CRFDDGHIPDSRWIVSQKLVHSSVEMSGGLGKIRQIDTFLSLQMEEDTLRSRPRERFPTGKNIEASLAVLLRRIQVETTTLS</sequence>
<evidence type="ECO:0000313" key="2">
    <source>
        <dbReference type="Proteomes" id="UP001328107"/>
    </source>
</evidence>
<keyword evidence="2" id="KW-1185">Reference proteome</keyword>
<dbReference type="EMBL" id="BTRK01000005">
    <property type="protein sequence ID" value="GMR52196.1"/>
    <property type="molecule type" value="Genomic_DNA"/>
</dbReference>
<organism evidence="1 2">
    <name type="scientific">Pristionchus mayeri</name>
    <dbReference type="NCBI Taxonomy" id="1317129"/>
    <lineage>
        <taxon>Eukaryota</taxon>
        <taxon>Metazoa</taxon>
        <taxon>Ecdysozoa</taxon>
        <taxon>Nematoda</taxon>
        <taxon>Chromadorea</taxon>
        <taxon>Rhabditida</taxon>
        <taxon>Rhabditina</taxon>
        <taxon>Diplogasteromorpha</taxon>
        <taxon>Diplogasteroidea</taxon>
        <taxon>Neodiplogasteridae</taxon>
        <taxon>Pristionchus</taxon>
    </lineage>
</organism>
<proteinExistence type="predicted"/>
<protein>
    <submittedName>
        <fullName evidence="1">Uncharacterized protein</fullName>
    </submittedName>
</protein>
<feature type="non-terminal residue" evidence="1">
    <location>
        <position position="1"/>
    </location>
</feature>